<comment type="similarity">
    <text evidence="1">Belongs to the UPF0398 family.</text>
</comment>
<dbReference type="NCBIfam" id="NF010181">
    <property type="entry name" value="PRK13660.1"/>
    <property type="match status" value="1"/>
</dbReference>
<dbReference type="PANTHER" id="PTHR38440">
    <property type="entry name" value="UPF0398 PROTEIN YPSA"/>
    <property type="match status" value="1"/>
</dbReference>
<dbReference type="PIRSF" id="PIRSF021290">
    <property type="entry name" value="DUF1273"/>
    <property type="match status" value="1"/>
</dbReference>
<evidence type="ECO:0000313" key="3">
    <source>
        <dbReference type="Proteomes" id="UP000483839"/>
    </source>
</evidence>
<accession>A0A6L6G723</accession>
<dbReference type="Gene3D" id="3.40.50.450">
    <property type="match status" value="1"/>
</dbReference>
<name>A0A6L6G723_STRUB</name>
<dbReference type="EMBL" id="WLXI01000007">
    <property type="protein sequence ID" value="MTD00927.1"/>
    <property type="molecule type" value="Genomic_DNA"/>
</dbReference>
<dbReference type="AlphaFoldDB" id="A0A6L6G723"/>
<organism evidence="2 3">
    <name type="scientific">Streptococcus uberis</name>
    <dbReference type="NCBI Taxonomy" id="1349"/>
    <lineage>
        <taxon>Bacteria</taxon>
        <taxon>Bacillati</taxon>
        <taxon>Bacillota</taxon>
        <taxon>Bacilli</taxon>
        <taxon>Lactobacillales</taxon>
        <taxon>Streptococcaceae</taxon>
        <taxon>Streptococcus</taxon>
    </lineage>
</organism>
<comment type="caution">
    <text evidence="2">The sequence shown here is derived from an EMBL/GenBank/DDBJ whole genome shotgun (WGS) entry which is preliminary data.</text>
</comment>
<gene>
    <name evidence="2" type="ORF">GKS16_01330</name>
</gene>
<reference evidence="2 3" key="1">
    <citation type="submission" date="2019-11" db="EMBL/GenBank/DDBJ databases">
        <title>Streptococcus uberis isolated from clinical mastitis cases on a southeastern Queensland dairy.</title>
        <authorList>
            <person name="Workentine M.L."/>
            <person name="Price R."/>
            <person name="Olchowy T."/>
        </authorList>
    </citation>
    <scope>NUCLEOTIDE SEQUENCE [LARGE SCALE GENOMIC DNA]</scope>
    <source>
        <strain evidence="2 3">OLC4459-A17</strain>
    </source>
</reference>
<proteinExistence type="inferred from homology"/>
<protein>
    <recommendedName>
        <fullName evidence="1">UPF0398 protein GKS16_01330</fullName>
    </recommendedName>
</protein>
<dbReference type="Proteomes" id="UP000483839">
    <property type="component" value="Unassembled WGS sequence"/>
</dbReference>
<sequence>MTAILVTGYKSFELGLFSDKDPRIKVIKAAIQKDMIKMIEEGVDWFILTGNLGFEYWALEVLKDLKKAYPISVATIFAFENHGENWNESNLEKLAAFKTVDFVKYSYPQYENPSQFKSYHEFLMANTEGAYLFYDSENETNLKYLVMKMKELPQYRIHYLTFDRLNEIYEEGNDF</sequence>
<dbReference type="SUPFAM" id="SSF102405">
    <property type="entry name" value="MCP/YpsA-like"/>
    <property type="match status" value="1"/>
</dbReference>
<evidence type="ECO:0000256" key="1">
    <source>
        <dbReference type="HAMAP-Rule" id="MF_01575"/>
    </source>
</evidence>
<dbReference type="RefSeq" id="WP_154607153.1">
    <property type="nucleotide sequence ID" value="NZ_BAABQL010000008.1"/>
</dbReference>
<dbReference type="Pfam" id="PF06908">
    <property type="entry name" value="YpsA"/>
    <property type="match status" value="1"/>
</dbReference>
<evidence type="ECO:0000313" key="2">
    <source>
        <dbReference type="EMBL" id="MTD00927.1"/>
    </source>
</evidence>
<dbReference type="InterPro" id="IPR010697">
    <property type="entry name" value="YspA"/>
</dbReference>
<dbReference type="PANTHER" id="PTHR38440:SF1">
    <property type="entry name" value="UPF0398 PROTEIN SPR0331"/>
    <property type="match status" value="1"/>
</dbReference>
<dbReference type="HAMAP" id="MF_01575">
    <property type="entry name" value="UPF0398"/>
    <property type="match status" value="1"/>
</dbReference>